<comment type="catalytic activity">
    <reaction evidence="4 5">
        <text>L-glutaminyl-[peptide chain release factor] + S-adenosyl-L-methionine = N(5)-methyl-L-glutaminyl-[peptide chain release factor] + S-adenosyl-L-homocysteine + H(+)</text>
        <dbReference type="Rhea" id="RHEA:42896"/>
        <dbReference type="Rhea" id="RHEA-COMP:10271"/>
        <dbReference type="Rhea" id="RHEA-COMP:10272"/>
        <dbReference type="ChEBI" id="CHEBI:15378"/>
        <dbReference type="ChEBI" id="CHEBI:30011"/>
        <dbReference type="ChEBI" id="CHEBI:57856"/>
        <dbReference type="ChEBI" id="CHEBI:59789"/>
        <dbReference type="ChEBI" id="CHEBI:61891"/>
        <dbReference type="EC" id="2.1.1.297"/>
    </reaction>
</comment>
<dbReference type="CDD" id="cd02440">
    <property type="entry name" value="AdoMet_MTases"/>
    <property type="match status" value="1"/>
</dbReference>
<dbReference type="HAMAP" id="MF_02126">
    <property type="entry name" value="RF_methyltr_PrmC"/>
    <property type="match status" value="1"/>
</dbReference>
<evidence type="ECO:0000313" key="9">
    <source>
        <dbReference type="Proteomes" id="UP001139409"/>
    </source>
</evidence>
<feature type="domain" description="Release factor glutamine methyltransferase N-terminal" evidence="7">
    <location>
        <begin position="28"/>
        <end position="82"/>
    </location>
</feature>
<dbReference type="PANTHER" id="PTHR18895">
    <property type="entry name" value="HEMK METHYLTRANSFERASE"/>
    <property type="match status" value="1"/>
</dbReference>
<evidence type="ECO:0000259" key="7">
    <source>
        <dbReference type="Pfam" id="PF17827"/>
    </source>
</evidence>
<dbReference type="NCBIfam" id="TIGR03534">
    <property type="entry name" value="RF_mod_PrmC"/>
    <property type="match status" value="1"/>
</dbReference>
<feature type="binding site" evidence="5">
    <location>
        <begin position="192"/>
        <end position="195"/>
    </location>
    <ligand>
        <name>substrate</name>
    </ligand>
</feature>
<dbReference type="NCBIfam" id="TIGR00536">
    <property type="entry name" value="hemK_fam"/>
    <property type="match status" value="1"/>
</dbReference>
<dbReference type="InterPro" id="IPR002052">
    <property type="entry name" value="DNA_methylase_N6_adenine_CS"/>
</dbReference>
<dbReference type="InterPro" id="IPR040758">
    <property type="entry name" value="PrmC_N"/>
</dbReference>
<dbReference type="InterPro" id="IPR029063">
    <property type="entry name" value="SAM-dependent_MTases_sf"/>
</dbReference>
<dbReference type="AlphaFoldDB" id="A0A9X1HTX7"/>
<keyword evidence="2 5" id="KW-0808">Transferase</keyword>
<dbReference type="SUPFAM" id="SSF53335">
    <property type="entry name" value="S-adenosyl-L-methionine-dependent methyltransferases"/>
    <property type="match status" value="1"/>
</dbReference>
<dbReference type="InterPro" id="IPR050320">
    <property type="entry name" value="N5-glutamine_MTase"/>
</dbReference>
<sequence>MAQGIPDSSKKLFEFVRDNINTDGNQREAEAKSYLILEHLLKVDRNDIILDRSVTLLAEKSKTLLKYIDRINQGEPVQYILGEGYFYGRPFIVNSNVLIPRSETEELIELILNENPDKRLRVFDVGTGTGCIPITLAKERPGLKCFALDFSPRALKVARQNAERYNVSIEFFLIDILKEGIPVDHLDVVVSNPPYITRKEMEHLERTVKDFEPHTALFIPDEDPILFYRHIAARAAARLKPKGRIYFEINEEYGADVSKCLVENRFQNIKIIKDIHGKDRFVRGEKSI</sequence>
<keyword evidence="1 5" id="KW-0489">Methyltransferase</keyword>
<name>A0A9X1HTX7_9BACT</name>
<dbReference type="GO" id="GO:0032259">
    <property type="term" value="P:methylation"/>
    <property type="evidence" value="ECO:0007669"/>
    <property type="project" value="UniProtKB-KW"/>
</dbReference>
<comment type="similarity">
    <text evidence="5">Belongs to the protein N5-glutamine methyltransferase family. PrmC subfamily.</text>
</comment>
<dbReference type="GO" id="GO:0102559">
    <property type="term" value="F:peptide chain release factor N(5)-glutamine methyltransferase activity"/>
    <property type="evidence" value="ECO:0007669"/>
    <property type="project" value="UniProtKB-EC"/>
</dbReference>
<dbReference type="InterPro" id="IPR019874">
    <property type="entry name" value="RF_methyltr_PrmC"/>
</dbReference>
<dbReference type="Gene3D" id="1.10.8.10">
    <property type="entry name" value="DNA helicase RuvA subunit, C-terminal domain"/>
    <property type="match status" value="1"/>
</dbReference>
<feature type="binding site" evidence="5">
    <location>
        <begin position="126"/>
        <end position="130"/>
    </location>
    <ligand>
        <name>S-adenosyl-L-methionine</name>
        <dbReference type="ChEBI" id="CHEBI:59789"/>
    </ligand>
</feature>
<keyword evidence="9" id="KW-1185">Reference proteome</keyword>
<feature type="domain" description="Methyltransferase small" evidence="6">
    <location>
        <begin position="115"/>
        <end position="201"/>
    </location>
</feature>
<dbReference type="EC" id="2.1.1.297" evidence="5"/>
<dbReference type="RefSeq" id="WP_225699107.1">
    <property type="nucleotide sequence ID" value="NZ_JAIXNE010000005.1"/>
</dbReference>
<evidence type="ECO:0000256" key="5">
    <source>
        <dbReference type="HAMAP-Rule" id="MF_02126"/>
    </source>
</evidence>
<protein>
    <recommendedName>
        <fullName evidence="5">Release factor glutamine methyltransferase</fullName>
        <shortName evidence="5">RF MTase</shortName>
        <ecNumber evidence="5">2.1.1.297</ecNumber>
    </recommendedName>
    <alternativeName>
        <fullName evidence="5">N5-glutamine methyltransferase PrmC</fullName>
    </alternativeName>
    <alternativeName>
        <fullName evidence="5">Protein-(glutamine-N5) MTase PrmC</fullName>
    </alternativeName>
    <alternativeName>
        <fullName evidence="5">Protein-glutamine N-methyltransferase PrmC</fullName>
    </alternativeName>
</protein>
<gene>
    <name evidence="5 8" type="primary">prmC</name>
    <name evidence="8" type="ORF">LDX50_25500</name>
</gene>
<dbReference type="Pfam" id="PF05175">
    <property type="entry name" value="MTS"/>
    <property type="match status" value="1"/>
</dbReference>
<organism evidence="8 9">
    <name type="scientific">Fulvivirga sedimenti</name>
    <dbReference type="NCBI Taxonomy" id="2879465"/>
    <lineage>
        <taxon>Bacteria</taxon>
        <taxon>Pseudomonadati</taxon>
        <taxon>Bacteroidota</taxon>
        <taxon>Cytophagia</taxon>
        <taxon>Cytophagales</taxon>
        <taxon>Fulvivirgaceae</taxon>
        <taxon>Fulvivirga</taxon>
    </lineage>
</organism>
<feature type="binding site" evidence="5">
    <location>
        <position position="149"/>
    </location>
    <ligand>
        <name>S-adenosyl-L-methionine</name>
        <dbReference type="ChEBI" id="CHEBI:59789"/>
    </ligand>
</feature>
<dbReference type="GO" id="GO:0003676">
    <property type="term" value="F:nucleic acid binding"/>
    <property type="evidence" value="ECO:0007669"/>
    <property type="project" value="InterPro"/>
</dbReference>
<accession>A0A9X1HTX7</accession>
<comment type="caution">
    <text evidence="5">Lacks conserved residue(s) required for the propagation of feature annotation.</text>
</comment>
<dbReference type="Gene3D" id="3.40.50.150">
    <property type="entry name" value="Vaccinia Virus protein VP39"/>
    <property type="match status" value="1"/>
</dbReference>
<evidence type="ECO:0000259" key="6">
    <source>
        <dbReference type="Pfam" id="PF05175"/>
    </source>
</evidence>
<reference evidence="8" key="1">
    <citation type="submission" date="2021-09" db="EMBL/GenBank/DDBJ databases">
        <title>Fulvivirga sp. isolated from coastal sediment.</title>
        <authorList>
            <person name="Yu H."/>
        </authorList>
    </citation>
    <scope>NUCLEOTIDE SEQUENCE</scope>
    <source>
        <strain evidence="8">1062</strain>
    </source>
</reference>
<dbReference type="Pfam" id="PF17827">
    <property type="entry name" value="PrmC_N"/>
    <property type="match status" value="1"/>
</dbReference>
<keyword evidence="3 5" id="KW-0949">S-adenosyl-L-methionine</keyword>
<dbReference type="PROSITE" id="PS00092">
    <property type="entry name" value="N6_MTASE"/>
    <property type="match status" value="1"/>
</dbReference>
<dbReference type="InterPro" id="IPR007848">
    <property type="entry name" value="Small_mtfrase_dom"/>
</dbReference>
<dbReference type="EMBL" id="JAIXNE010000005">
    <property type="protein sequence ID" value="MCA6078253.1"/>
    <property type="molecule type" value="Genomic_DNA"/>
</dbReference>
<evidence type="ECO:0000256" key="1">
    <source>
        <dbReference type="ARBA" id="ARBA00022603"/>
    </source>
</evidence>
<evidence type="ECO:0000256" key="2">
    <source>
        <dbReference type="ARBA" id="ARBA00022679"/>
    </source>
</evidence>
<dbReference type="Proteomes" id="UP001139409">
    <property type="component" value="Unassembled WGS sequence"/>
</dbReference>
<comment type="function">
    <text evidence="5">Methylates the class 1 translation termination release factors RF1/PrfA and RF2/PrfB on the glutamine residue of the universally conserved GGQ motif.</text>
</comment>
<feature type="binding site" evidence="5">
    <location>
        <position position="192"/>
    </location>
    <ligand>
        <name>S-adenosyl-L-methionine</name>
        <dbReference type="ChEBI" id="CHEBI:59789"/>
    </ligand>
</feature>
<evidence type="ECO:0000256" key="4">
    <source>
        <dbReference type="ARBA" id="ARBA00048391"/>
    </source>
</evidence>
<evidence type="ECO:0000256" key="3">
    <source>
        <dbReference type="ARBA" id="ARBA00022691"/>
    </source>
</evidence>
<proteinExistence type="inferred from homology"/>
<dbReference type="PANTHER" id="PTHR18895:SF74">
    <property type="entry name" value="MTRF1L RELEASE FACTOR GLUTAMINE METHYLTRANSFERASE"/>
    <property type="match status" value="1"/>
</dbReference>
<comment type="caution">
    <text evidence="8">The sequence shown here is derived from an EMBL/GenBank/DDBJ whole genome shotgun (WGS) entry which is preliminary data.</text>
</comment>
<evidence type="ECO:0000313" key="8">
    <source>
        <dbReference type="EMBL" id="MCA6078253.1"/>
    </source>
</evidence>
<dbReference type="InterPro" id="IPR004556">
    <property type="entry name" value="HemK-like"/>
</dbReference>